<dbReference type="GO" id="GO:0004828">
    <property type="term" value="F:serine-tRNA ligase activity"/>
    <property type="evidence" value="ECO:0007669"/>
    <property type="project" value="UniProtKB-EC"/>
</dbReference>
<feature type="domain" description="Aminoacyl-transfer RNA synthetases class-II family profile" evidence="10">
    <location>
        <begin position="134"/>
        <end position="404"/>
    </location>
</feature>
<evidence type="ECO:0000256" key="8">
    <source>
        <dbReference type="PIRSR" id="PIRSR001529-1"/>
    </source>
</evidence>
<dbReference type="PROSITE" id="PS50862">
    <property type="entry name" value="AA_TRNA_LIGASE_II"/>
    <property type="match status" value="1"/>
</dbReference>
<evidence type="ECO:0000256" key="2">
    <source>
        <dbReference type="ARBA" id="ARBA00012840"/>
    </source>
</evidence>
<sequence length="437" mass="50463">MLNSTMRVLRPLLPFARLGKQVFAPARHFREGTHRLFDLDVEFYADVANHDLITKNLTRRGCVADLDEIRDLWEQLKGRHRSEQMRIDLSRAIARLPNMTHPDVLEREGDEPVVVDVIGEKRQMDFVPRRFEYLMSRLGLLQADPNYNVMFGERTYFLRGDLARMEEALVNFTVDKLLSKGFTPVYVPDLLHPDHIEACGMRTTGLRNQVYRLRTNWGTEVCLSGTAEMGLANMYRDRCLDMSELPQRLMAVSRCYRAEISSTKEEKGIYRVHQFNKVEMFGFAPPGQSAVLRKEFVEIQKEICRDLKIHVQLLDMPPIDLGLPAYRKLDMEAWMPGSRRYGEVSSASDCTDYQSRRLGITCRQTLGGPPSYVFTTNGTALAVPRMLIAIVENYQQKDNSVVIPDVLRKYMNDKALMEQCGTERTPRSVPFYFMENR</sequence>
<dbReference type="AlphaFoldDB" id="A0A131YL80"/>
<evidence type="ECO:0000256" key="3">
    <source>
        <dbReference type="ARBA" id="ARBA00022598"/>
    </source>
</evidence>
<evidence type="ECO:0000256" key="6">
    <source>
        <dbReference type="ARBA" id="ARBA00023146"/>
    </source>
</evidence>
<evidence type="ECO:0000256" key="4">
    <source>
        <dbReference type="ARBA" id="ARBA00022741"/>
    </source>
</evidence>
<evidence type="ECO:0000259" key="10">
    <source>
        <dbReference type="PROSITE" id="PS50862"/>
    </source>
</evidence>
<keyword evidence="5 9" id="KW-0067">ATP-binding</keyword>
<dbReference type="GO" id="GO:0006434">
    <property type="term" value="P:seryl-tRNA aminoacylation"/>
    <property type="evidence" value="ECO:0007669"/>
    <property type="project" value="InterPro"/>
</dbReference>
<feature type="binding site" evidence="9">
    <location>
        <begin position="343"/>
        <end position="346"/>
    </location>
    <ligand>
        <name>ATP</name>
        <dbReference type="ChEBI" id="CHEBI:30616"/>
    </ligand>
</feature>
<reference evidence="11" key="1">
    <citation type="journal article" date="2016" name="Ticks Tick Borne Dis.">
        <title>De novo assembly and annotation of the salivary gland transcriptome of Rhipicephalus appendiculatus male and female ticks during blood feeding.</title>
        <authorList>
            <person name="de Castro M.H."/>
            <person name="de Klerk D."/>
            <person name="Pienaar R."/>
            <person name="Latif A.A."/>
            <person name="Rees D.J."/>
            <person name="Mans B.J."/>
        </authorList>
    </citation>
    <scope>NUCLEOTIDE SEQUENCE</scope>
    <source>
        <tissue evidence="11">Salivary glands</tissue>
    </source>
</reference>
<dbReference type="EC" id="6.1.1.11" evidence="2"/>
<protein>
    <recommendedName>
        <fullName evidence="2">serine--tRNA ligase</fullName>
        <ecNumber evidence="2">6.1.1.11</ecNumber>
    </recommendedName>
    <alternativeName>
        <fullName evidence="7">Seryl-tRNA synthetase</fullName>
    </alternativeName>
</protein>
<evidence type="ECO:0000256" key="1">
    <source>
        <dbReference type="ARBA" id="ARBA00010728"/>
    </source>
</evidence>
<dbReference type="InterPro" id="IPR002314">
    <property type="entry name" value="aa-tRNA-synt_IIb"/>
</dbReference>
<feature type="site" description="Important for serine binding" evidence="8">
    <location>
        <position position="379"/>
    </location>
</feature>
<feature type="binding site" evidence="9">
    <location>
        <begin position="257"/>
        <end position="259"/>
    </location>
    <ligand>
        <name>ATP</name>
        <dbReference type="ChEBI" id="CHEBI:30616"/>
    </ligand>
</feature>
<dbReference type="NCBIfam" id="TIGR00414">
    <property type="entry name" value="serS"/>
    <property type="match status" value="1"/>
</dbReference>
<feature type="binding site" evidence="8">
    <location>
        <position position="279"/>
    </location>
    <ligand>
        <name>L-serine</name>
        <dbReference type="ChEBI" id="CHEBI:33384"/>
    </ligand>
</feature>
<name>A0A131YL80_RHIAP</name>
<dbReference type="PRINTS" id="PR00981">
    <property type="entry name" value="TRNASYNTHSER"/>
</dbReference>
<dbReference type="Gene3D" id="3.30.930.10">
    <property type="entry name" value="Bira Bifunctional Protein, Domain 2"/>
    <property type="match status" value="1"/>
</dbReference>
<dbReference type="InterPro" id="IPR002317">
    <property type="entry name" value="Ser-tRNA-ligase_type_1"/>
</dbReference>
<organism evidence="11">
    <name type="scientific">Rhipicephalus appendiculatus</name>
    <name type="common">Brown ear tick</name>
    <dbReference type="NCBI Taxonomy" id="34631"/>
    <lineage>
        <taxon>Eukaryota</taxon>
        <taxon>Metazoa</taxon>
        <taxon>Ecdysozoa</taxon>
        <taxon>Arthropoda</taxon>
        <taxon>Chelicerata</taxon>
        <taxon>Arachnida</taxon>
        <taxon>Acari</taxon>
        <taxon>Parasitiformes</taxon>
        <taxon>Ixodida</taxon>
        <taxon>Ixodoidea</taxon>
        <taxon>Ixodidae</taxon>
        <taxon>Rhipicephalinae</taxon>
        <taxon>Rhipicephalus</taxon>
        <taxon>Rhipicephalus</taxon>
    </lineage>
</organism>
<feature type="binding site" evidence="9">
    <location>
        <begin position="272"/>
        <end position="275"/>
    </location>
    <ligand>
        <name>ATP</name>
        <dbReference type="ChEBI" id="CHEBI:30616"/>
    </ligand>
</feature>
<proteinExistence type="inferred from homology"/>
<evidence type="ECO:0000256" key="9">
    <source>
        <dbReference type="PIRSR" id="PIRSR001529-2"/>
    </source>
</evidence>
<accession>A0A131YL80</accession>
<evidence type="ECO:0000313" key="11">
    <source>
        <dbReference type="EMBL" id="JAP79707.1"/>
    </source>
</evidence>
<comment type="similarity">
    <text evidence="1">Belongs to the class-II aminoacyl-tRNA synthetase family. Type-1 seryl-tRNA synthetase subfamily.</text>
</comment>
<evidence type="ECO:0000256" key="5">
    <source>
        <dbReference type="ARBA" id="ARBA00022840"/>
    </source>
</evidence>
<keyword evidence="6 11" id="KW-0030">Aminoacyl-tRNA synthetase</keyword>
<dbReference type="EMBL" id="GEDV01008850">
    <property type="protein sequence ID" value="JAP79707.1"/>
    <property type="molecule type" value="Transcribed_RNA"/>
</dbReference>
<evidence type="ECO:0000256" key="7">
    <source>
        <dbReference type="ARBA" id="ARBA00031113"/>
    </source>
</evidence>
<dbReference type="Pfam" id="PF00587">
    <property type="entry name" value="tRNA-synt_2b"/>
    <property type="match status" value="1"/>
</dbReference>
<dbReference type="InterPro" id="IPR006195">
    <property type="entry name" value="aa-tRNA-synth_II"/>
</dbReference>
<dbReference type="GO" id="GO:0005524">
    <property type="term" value="F:ATP binding"/>
    <property type="evidence" value="ECO:0007669"/>
    <property type="project" value="UniProtKB-KW"/>
</dbReference>
<feature type="binding site" evidence="8">
    <location>
        <position position="257"/>
    </location>
    <ligand>
        <name>L-serine</name>
        <dbReference type="ChEBI" id="CHEBI:33384"/>
    </ligand>
</feature>
<dbReference type="SUPFAM" id="SSF55681">
    <property type="entry name" value="Class II aaRS and biotin synthetases"/>
    <property type="match status" value="1"/>
</dbReference>
<keyword evidence="3" id="KW-0436">Ligase</keyword>
<dbReference type="InterPro" id="IPR045864">
    <property type="entry name" value="aa-tRNA-synth_II/BPL/LPL"/>
</dbReference>
<feature type="binding site" evidence="8">
    <location>
        <position position="226"/>
    </location>
    <ligand>
        <name>L-serine</name>
        <dbReference type="ChEBI" id="CHEBI:33384"/>
    </ligand>
</feature>
<feature type="binding site" evidence="8">
    <location>
        <position position="377"/>
    </location>
    <ligand>
        <name>L-serine</name>
        <dbReference type="ChEBI" id="CHEBI:33384"/>
    </ligand>
</feature>
<keyword evidence="4" id="KW-0547">Nucleotide-binding</keyword>
<dbReference type="PANTHER" id="PTHR11778">
    <property type="entry name" value="SERYL-TRNA SYNTHETASE"/>
    <property type="match status" value="1"/>
</dbReference>
<dbReference type="FunFam" id="3.30.930.10:FF:000078">
    <property type="entry name" value="Seryl-tRNA synthetase"/>
    <property type="match status" value="1"/>
</dbReference>